<comment type="caution">
    <text evidence="2">The sequence shown here is derived from an EMBL/GenBank/DDBJ whole genome shotgun (WGS) entry which is preliminary data.</text>
</comment>
<proteinExistence type="predicted"/>
<evidence type="ECO:0008006" key="4">
    <source>
        <dbReference type="Google" id="ProtNLM"/>
    </source>
</evidence>
<evidence type="ECO:0000256" key="1">
    <source>
        <dbReference type="SAM" id="MobiDB-lite"/>
    </source>
</evidence>
<protein>
    <recommendedName>
        <fullName evidence="4">DUF1998 domain-containing protein</fullName>
    </recommendedName>
</protein>
<feature type="compositionally biased region" description="Basic and acidic residues" evidence="1">
    <location>
        <begin position="9"/>
        <end position="21"/>
    </location>
</feature>
<feature type="region of interest" description="Disordered" evidence="1">
    <location>
        <begin position="1"/>
        <end position="29"/>
    </location>
</feature>
<organism evidence="2 3">
    <name type="scientific">Pseudaquabacterium inlustre</name>
    <dbReference type="NCBI Taxonomy" id="2984192"/>
    <lineage>
        <taxon>Bacteria</taxon>
        <taxon>Pseudomonadati</taxon>
        <taxon>Pseudomonadota</taxon>
        <taxon>Betaproteobacteria</taxon>
        <taxon>Burkholderiales</taxon>
        <taxon>Sphaerotilaceae</taxon>
        <taxon>Pseudaquabacterium</taxon>
    </lineage>
</organism>
<dbReference type="Proteomes" id="UP001365405">
    <property type="component" value="Unassembled WGS sequence"/>
</dbReference>
<keyword evidence="3" id="KW-1185">Reference proteome</keyword>
<name>A0ABU9CBB9_9BURK</name>
<evidence type="ECO:0000313" key="2">
    <source>
        <dbReference type="EMBL" id="MEK8049167.1"/>
    </source>
</evidence>
<evidence type="ECO:0000313" key="3">
    <source>
        <dbReference type="Proteomes" id="UP001365405"/>
    </source>
</evidence>
<accession>A0ABU9CBB9</accession>
<gene>
    <name evidence="2" type="ORF">AACH10_02845</name>
</gene>
<dbReference type="RefSeq" id="WP_341408838.1">
    <property type="nucleotide sequence ID" value="NZ_JBBUTH010000001.1"/>
</dbReference>
<dbReference type="EMBL" id="JBBUTH010000001">
    <property type="protein sequence ID" value="MEK8049167.1"/>
    <property type="molecule type" value="Genomic_DNA"/>
</dbReference>
<reference evidence="2 3" key="1">
    <citation type="submission" date="2024-04" db="EMBL/GenBank/DDBJ databases">
        <title>Novel species of the genus Ideonella isolated from streams.</title>
        <authorList>
            <person name="Lu H."/>
        </authorList>
    </citation>
    <scope>NUCLEOTIDE SEQUENCE [LARGE SCALE GENOMIC DNA]</scope>
    <source>
        <strain evidence="2 3">DXS22W</strain>
    </source>
</reference>
<sequence>MATKYNKRGGAEDDAPKEPKAPRMSRSRGQLASAYAPGALFTFEGGLGACLSIPDQGEYPDLAQVSEETKKQIHLRLREIWQNWFTAAMKGGTDKHPALAAQCLDGMLLRGETYHPPAANEFELVNPKNMGYIPAPLAFTCNTCGRFRDYDSVYHASNGLQDLSAGSCDAKNEGLRGKCRWRQLDVVFVHWSGNWEAPTPGRYEWSSERQDVLPPLPGCSDCGSRKFYLRDRSPRIGQWFFECENGHKAGDTWLQNDPDTTQILADECKTRPPRWRRMEPVSYRATSAFYPHAEQFVVFSEEQRDLLEYLQDGKQNELGGFIAERYGLGARPPTDEEILEILERAGHADKVATYRMQQTMVKHFADMGNEKMAEQARGLLADLVKTWKQIPGLIPVQHEVPPLLAAQIQRRADFGSRFDPVVLAVEHESLNRSKLSATTLLDGRAPFVRFNRLDKDLAPKSEQELATQQQVTERLRDALGIADFGLIREFDLCRFTHGYTRMSTDPLIEKTDQQMLRLPVRLRLFPPLGNKRRPIYVVTQANEAIYVRLRAESVFEWLRQVGVADLPEWNPESGVSLGAHVLQQAAPFGKFFSDLHPSQPLMYRYVYTLLHTYAHTVMKAVAEFSGLDLGSLGEYVFPADLAFVVYRNGTTMDLGNLSALWRNYNNTFLEHLLSPRTLLCGSGSLCESKGGACPDCIVIPETSCIASNRLLSRSVLRSGLAPREDDVHKGQVIPGYLDVVQQALDAG</sequence>